<dbReference type="Proteomes" id="UP000078200">
    <property type="component" value="Unassembled WGS sequence"/>
</dbReference>
<feature type="region of interest" description="Disordered" evidence="4">
    <location>
        <begin position="1"/>
        <end position="50"/>
    </location>
</feature>
<evidence type="ECO:0000256" key="3">
    <source>
        <dbReference type="ARBA" id="ARBA00023274"/>
    </source>
</evidence>
<dbReference type="GO" id="GO:0006412">
    <property type="term" value="P:translation"/>
    <property type="evidence" value="ECO:0007669"/>
    <property type="project" value="InterPro"/>
</dbReference>
<sequence>MFGKFFDSSSSSSSSSGSSRLQIQSSDNERNEGNRTNLSSKNSHTKLNKTNRTVNALERVRFIARMVLFPLIFAGMLGKCDVEANVAGGGTSGQAGAVRWGIAMCLRSFVDQEMLEAMRLAGLLTRDHRRRERKKFGQEGARRKYTWKKR</sequence>
<accession>A0A1A9V0F7</accession>
<dbReference type="GO" id="GO:0005763">
    <property type="term" value="C:mitochondrial small ribosomal subunit"/>
    <property type="evidence" value="ECO:0007669"/>
    <property type="project" value="TreeGrafter"/>
</dbReference>
<dbReference type="InterPro" id="IPR020568">
    <property type="entry name" value="Ribosomal_Su5_D2-typ_SF"/>
</dbReference>
<dbReference type="SUPFAM" id="SSF54211">
    <property type="entry name" value="Ribosomal protein S5 domain 2-like"/>
    <property type="match status" value="1"/>
</dbReference>
<organism evidence="5 6">
    <name type="scientific">Glossina austeni</name>
    <name type="common">Savannah tsetse fly</name>
    <dbReference type="NCBI Taxonomy" id="7395"/>
    <lineage>
        <taxon>Eukaryota</taxon>
        <taxon>Metazoa</taxon>
        <taxon>Ecdysozoa</taxon>
        <taxon>Arthropoda</taxon>
        <taxon>Hexapoda</taxon>
        <taxon>Insecta</taxon>
        <taxon>Pterygota</taxon>
        <taxon>Neoptera</taxon>
        <taxon>Endopterygota</taxon>
        <taxon>Diptera</taxon>
        <taxon>Brachycera</taxon>
        <taxon>Muscomorpha</taxon>
        <taxon>Hippoboscoidea</taxon>
        <taxon>Glossinidae</taxon>
        <taxon>Glossina</taxon>
    </lineage>
</organism>
<evidence type="ECO:0000256" key="1">
    <source>
        <dbReference type="ARBA" id="ARBA00005251"/>
    </source>
</evidence>
<feature type="compositionally biased region" description="Low complexity" evidence="4">
    <location>
        <begin position="8"/>
        <end position="19"/>
    </location>
</feature>
<dbReference type="PANTHER" id="PTHR21569">
    <property type="entry name" value="RIBOSOMAL PROTEIN S9"/>
    <property type="match status" value="1"/>
</dbReference>
<dbReference type="InterPro" id="IPR014721">
    <property type="entry name" value="Ribsml_uS5_D2-typ_fold_subgr"/>
</dbReference>
<keyword evidence="6" id="KW-1185">Reference proteome</keyword>
<comment type="similarity">
    <text evidence="1">Belongs to the universal ribosomal protein uS9 family.</text>
</comment>
<evidence type="ECO:0000313" key="6">
    <source>
        <dbReference type="Proteomes" id="UP000078200"/>
    </source>
</evidence>
<evidence type="ECO:0008006" key="7">
    <source>
        <dbReference type="Google" id="ProtNLM"/>
    </source>
</evidence>
<dbReference type="GO" id="GO:0003723">
    <property type="term" value="F:RNA binding"/>
    <property type="evidence" value="ECO:0007669"/>
    <property type="project" value="TreeGrafter"/>
</dbReference>
<dbReference type="EnsemblMetazoa" id="GAUT021682-RA">
    <property type="protein sequence ID" value="GAUT021682-PA"/>
    <property type="gene ID" value="GAUT021682"/>
</dbReference>
<keyword evidence="3" id="KW-0687">Ribonucleoprotein</keyword>
<feature type="region of interest" description="Disordered" evidence="4">
    <location>
        <begin position="131"/>
        <end position="150"/>
    </location>
</feature>
<dbReference type="InterPro" id="IPR000754">
    <property type="entry name" value="Ribosomal_uS9"/>
</dbReference>
<dbReference type="STRING" id="7395.A0A1A9V0F7"/>
<evidence type="ECO:0000256" key="4">
    <source>
        <dbReference type="SAM" id="MobiDB-lite"/>
    </source>
</evidence>
<keyword evidence="2" id="KW-0689">Ribosomal protein</keyword>
<protein>
    <recommendedName>
        <fullName evidence="7">Mitochondrial ribosomal protein S9</fullName>
    </recommendedName>
</protein>
<reference evidence="5" key="1">
    <citation type="submission" date="2020-05" db="UniProtKB">
        <authorList>
            <consortium name="EnsemblMetazoa"/>
        </authorList>
    </citation>
    <scope>IDENTIFICATION</scope>
    <source>
        <strain evidence="5">TTRI</strain>
    </source>
</reference>
<name>A0A1A9V0F7_GLOAU</name>
<dbReference type="Gene3D" id="3.30.230.10">
    <property type="match status" value="1"/>
</dbReference>
<dbReference type="GO" id="GO:0003735">
    <property type="term" value="F:structural constituent of ribosome"/>
    <property type="evidence" value="ECO:0007669"/>
    <property type="project" value="InterPro"/>
</dbReference>
<evidence type="ECO:0000313" key="5">
    <source>
        <dbReference type="EnsemblMetazoa" id="GAUT021682-PA"/>
    </source>
</evidence>
<dbReference type="Pfam" id="PF00380">
    <property type="entry name" value="Ribosomal_S9"/>
    <property type="match status" value="1"/>
</dbReference>
<dbReference type="PANTHER" id="PTHR21569:SF1">
    <property type="entry name" value="SMALL RIBOSOMAL SUBUNIT PROTEIN US9M"/>
    <property type="match status" value="1"/>
</dbReference>
<dbReference type="AlphaFoldDB" id="A0A1A9V0F7"/>
<evidence type="ECO:0000256" key="2">
    <source>
        <dbReference type="ARBA" id="ARBA00022980"/>
    </source>
</evidence>
<proteinExistence type="inferred from homology"/>
<dbReference type="VEuPathDB" id="VectorBase:GAUT021682"/>